<comment type="subcellular location">
    <subcellularLocation>
        <location evidence="1">Cell envelope</location>
    </subcellularLocation>
</comment>
<dbReference type="AlphaFoldDB" id="A0A4R1J7Y7"/>
<dbReference type="SUPFAM" id="SSF53807">
    <property type="entry name" value="Helical backbone' metal receptor"/>
    <property type="match status" value="1"/>
</dbReference>
<dbReference type="RefSeq" id="WP_131914231.1">
    <property type="nucleotide sequence ID" value="NZ_OU594967.1"/>
</dbReference>
<dbReference type="Pfam" id="PF01497">
    <property type="entry name" value="Peripla_BP_2"/>
    <property type="match status" value="1"/>
</dbReference>
<keyword evidence="5" id="KW-0732">Signal</keyword>
<reference evidence="7 8" key="1">
    <citation type="submission" date="2019-03" db="EMBL/GenBank/DDBJ databases">
        <title>Genomic Encyclopedia of Type Strains, Phase IV (KMG-IV): sequencing the most valuable type-strain genomes for metagenomic binning, comparative biology and taxonomic classification.</title>
        <authorList>
            <person name="Goeker M."/>
        </authorList>
    </citation>
    <scope>NUCLEOTIDE SEQUENCE [LARGE SCALE GENOMIC DNA]</scope>
    <source>
        <strain evidence="7 8">DSM 18577</strain>
    </source>
</reference>
<dbReference type="CDD" id="cd01146">
    <property type="entry name" value="FhuD"/>
    <property type="match status" value="1"/>
</dbReference>
<sequence length="287" mass="32137">MRHIRPIVWIAGLILLALSFVSWAHPLRVVALEFSFAEDLTAIGIHPVGIADDGRANQLINAVRKFPYQSVGSRAQPNIEAIASLKPDLIIADRDRHQLIKDQLNAIAPTLLLSSKRTNYSQSLKVAKRIAQAVGKKAIMEKRIAQQHHYFASLKFQLRRCQHQRILFVISRGRTLYAHAADSFVGSIFEQLGFISAATGFSNSQPSRQINIEQLLWINPDIIVLGKYGRFALSQIWKHDPLWNALKAVKDHHVYSVQASIWSRGRGILSAEQIAKQLTAKLAGECS</sequence>
<accession>A0A4R1J7Y7</accession>
<gene>
    <name evidence="7" type="ORF">EV690_3495</name>
</gene>
<evidence type="ECO:0000313" key="8">
    <source>
        <dbReference type="Proteomes" id="UP000295565"/>
    </source>
</evidence>
<dbReference type="InterPro" id="IPR051313">
    <property type="entry name" value="Bact_iron-sidero_bind"/>
</dbReference>
<evidence type="ECO:0000259" key="6">
    <source>
        <dbReference type="PROSITE" id="PS50983"/>
    </source>
</evidence>
<evidence type="ECO:0000256" key="1">
    <source>
        <dbReference type="ARBA" id="ARBA00004196"/>
    </source>
</evidence>
<dbReference type="GO" id="GO:0030288">
    <property type="term" value="C:outer membrane-bounded periplasmic space"/>
    <property type="evidence" value="ECO:0007669"/>
    <property type="project" value="TreeGrafter"/>
</dbReference>
<comment type="similarity">
    <text evidence="2">Belongs to the bacterial solute-binding protein 8 family.</text>
</comment>
<comment type="caution">
    <text evidence="7">The sequence shown here is derived from an EMBL/GenBank/DDBJ whole genome shotgun (WGS) entry which is preliminary data.</text>
</comment>
<dbReference type="Proteomes" id="UP000295565">
    <property type="component" value="Unassembled WGS sequence"/>
</dbReference>
<evidence type="ECO:0000256" key="3">
    <source>
        <dbReference type="ARBA" id="ARBA00022448"/>
    </source>
</evidence>
<protein>
    <submittedName>
        <fullName evidence="7">Iron complex transport system substrate-binding protein</fullName>
    </submittedName>
</protein>
<keyword evidence="4" id="KW-0408">Iron</keyword>
<dbReference type="EMBL" id="SMGD01000018">
    <property type="protein sequence ID" value="TCK46546.1"/>
    <property type="molecule type" value="Genomic_DNA"/>
</dbReference>
<evidence type="ECO:0000256" key="2">
    <source>
        <dbReference type="ARBA" id="ARBA00008814"/>
    </source>
</evidence>
<dbReference type="PANTHER" id="PTHR30532">
    <property type="entry name" value="IRON III DICITRATE-BINDING PERIPLASMIC PROTEIN"/>
    <property type="match status" value="1"/>
</dbReference>
<keyword evidence="4" id="KW-0406">Ion transport</keyword>
<keyword evidence="4" id="KW-0410">Iron transport</keyword>
<name>A0A4R1J7Y7_9GAMM</name>
<dbReference type="GO" id="GO:1901678">
    <property type="term" value="P:iron coordination entity transport"/>
    <property type="evidence" value="ECO:0007669"/>
    <property type="project" value="UniProtKB-ARBA"/>
</dbReference>
<evidence type="ECO:0000256" key="5">
    <source>
        <dbReference type="ARBA" id="ARBA00022729"/>
    </source>
</evidence>
<dbReference type="PROSITE" id="PS50983">
    <property type="entry name" value="FE_B12_PBP"/>
    <property type="match status" value="1"/>
</dbReference>
<dbReference type="OrthoDB" id="9793175at2"/>
<dbReference type="InterPro" id="IPR002491">
    <property type="entry name" value="ABC_transptr_periplasmic_BD"/>
</dbReference>
<dbReference type="Gene3D" id="3.40.50.1980">
    <property type="entry name" value="Nitrogenase molybdenum iron protein domain"/>
    <property type="match status" value="2"/>
</dbReference>
<keyword evidence="8" id="KW-1185">Reference proteome</keyword>
<evidence type="ECO:0000256" key="4">
    <source>
        <dbReference type="ARBA" id="ARBA00022496"/>
    </source>
</evidence>
<proteinExistence type="inferred from homology"/>
<feature type="domain" description="Fe/B12 periplasmic-binding" evidence="6">
    <location>
        <begin position="28"/>
        <end position="286"/>
    </location>
</feature>
<dbReference type="NCBIfam" id="NF008501">
    <property type="entry name" value="PRK11411.1"/>
    <property type="match status" value="1"/>
</dbReference>
<organism evidence="7 8">
    <name type="scientific">Celerinatantimonas diazotrophica</name>
    <dbReference type="NCBI Taxonomy" id="412034"/>
    <lineage>
        <taxon>Bacteria</taxon>
        <taxon>Pseudomonadati</taxon>
        <taxon>Pseudomonadota</taxon>
        <taxon>Gammaproteobacteria</taxon>
        <taxon>Celerinatantimonadaceae</taxon>
        <taxon>Celerinatantimonas</taxon>
    </lineage>
</organism>
<keyword evidence="3" id="KW-0813">Transport</keyword>
<evidence type="ECO:0000313" key="7">
    <source>
        <dbReference type="EMBL" id="TCK46546.1"/>
    </source>
</evidence>
<dbReference type="PANTHER" id="PTHR30532:SF29">
    <property type="entry name" value="FE(3+) DICITRATE-BINDING PERIPLASMIC PROTEIN"/>
    <property type="match status" value="1"/>
</dbReference>